<organism evidence="1 2">
    <name type="scientific">Clonostachys chloroleuca</name>
    <dbReference type="NCBI Taxonomy" id="1926264"/>
    <lineage>
        <taxon>Eukaryota</taxon>
        <taxon>Fungi</taxon>
        <taxon>Dikarya</taxon>
        <taxon>Ascomycota</taxon>
        <taxon>Pezizomycotina</taxon>
        <taxon>Sordariomycetes</taxon>
        <taxon>Hypocreomycetidae</taxon>
        <taxon>Hypocreales</taxon>
        <taxon>Bionectriaceae</taxon>
        <taxon>Clonostachys</taxon>
    </lineage>
</organism>
<sequence length="92" mass="10266">MTFSNNELFQKGLPDCRQMVSNLNVDRSLENGSSEFGFPNQQLEIREAIRQASIYCGVPAGMEATKVAEATLNDMEQRGEYVRQLAVKAHDA</sequence>
<accession>A0AA35MDP3</accession>
<proteinExistence type="predicted"/>
<evidence type="ECO:0000313" key="2">
    <source>
        <dbReference type="Proteomes" id="UP001160390"/>
    </source>
</evidence>
<dbReference type="SUPFAM" id="SSF69118">
    <property type="entry name" value="AhpD-like"/>
    <property type="match status" value="1"/>
</dbReference>
<dbReference type="InterPro" id="IPR029032">
    <property type="entry name" value="AhpD-like"/>
</dbReference>
<keyword evidence="2" id="KW-1185">Reference proteome</keyword>
<dbReference type="Proteomes" id="UP001160390">
    <property type="component" value="Unassembled WGS sequence"/>
</dbReference>
<dbReference type="AlphaFoldDB" id="A0AA35MDP3"/>
<comment type="caution">
    <text evidence="1">The sequence shown here is derived from an EMBL/GenBank/DDBJ whole genome shotgun (WGS) entry which is preliminary data.</text>
</comment>
<dbReference type="EMBL" id="CABFNP030001260">
    <property type="protein sequence ID" value="CAI6094790.1"/>
    <property type="molecule type" value="Genomic_DNA"/>
</dbReference>
<dbReference type="Gene3D" id="1.20.1290.10">
    <property type="entry name" value="AhpD-like"/>
    <property type="match status" value="1"/>
</dbReference>
<protein>
    <submittedName>
        <fullName evidence="1">Uncharacterized protein</fullName>
    </submittedName>
</protein>
<gene>
    <name evidence="1" type="ORF">CCHLO57077_00012231</name>
</gene>
<evidence type="ECO:0000313" key="1">
    <source>
        <dbReference type="EMBL" id="CAI6094790.1"/>
    </source>
</evidence>
<name>A0AA35MDP3_9HYPO</name>
<reference evidence="1" key="1">
    <citation type="submission" date="2023-01" db="EMBL/GenBank/DDBJ databases">
        <authorList>
            <person name="Piombo E."/>
        </authorList>
    </citation>
    <scope>NUCLEOTIDE SEQUENCE</scope>
</reference>